<keyword evidence="11 20" id="KW-1133">Transmembrane helix</keyword>
<feature type="transmembrane region" description="Helical" evidence="20">
    <location>
        <begin position="168"/>
        <end position="193"/>
    </location>
</feature>
<dbReference type="InterPro" id="IPR014032">
    <property type="entry name" value="Peptidase_A24A_bac"/>
</dbReference>
<proteinExistence type="inferred from homology"/>
<keyword evidence="8" id="KW-0949">S-adenosyl-L-methionine</keyword>
<feature type="transmembrane region" description="Helical" evidence="20">
    <location>
        <begin position="228"/>
        <end position="246"/>
    </location>
</feature>
<comment type="similarity">
    <text evidence="2 17">Belongs to the peptidase A24 family.</text>
</comment>
<dbReference type="EC" id="3.4.23.43" evidence="15 18"/>
<dbReference type="Pfam" id="PF01478">
    <property type="entry name" value="Peptidase_A24"/>
    <property type="match status" value="1"/>
</dbReference>
<keyword evidence="5 18" id="KW-0489">Methyltransferase</keyword>
<evidence type="ECO:0000256" key="13">
    <source>
        <dbReference type="ARBA" id="ARBA00023268"/>
    </source>
</evidence>
<dbReference type="EMBL" id="CAADFK010000280">
    <property type="protein sequence ID" value="VFK21860.1"/>
    <property type="molecule type" value="Genomic_DNA"/>
</dbReference>
<dbReference type="InterPro" id="IPR050882">
    <property type="entry name" value="Prepilin_peptidase/N-MTase"/>
</dbReference>
<evidence type="ECO:0000256" key="4">
    <source>
        <dbReference type="ARBA" id="ARBA00022519"/>
    </source>
</evidence>
<keyword evidence="6 18" id="KW-0645">Protease</keyword>
<evidence type="ECO:0000256" key="1">
    <source>
        <dbReference type="ARBA" id="ARBA00004429"/>
    </source>
</evidence>
<comment type="catalytic activity">
    <reaction evidence="14 18">
        <text>Typically cleaves a -Gly-|-Phe- bond to release an N-terminal, basic peptide of 5-8 residues from type IV prepilin, and then N-methylates the new N-terminal amino group, the methyl donor being S-adenosyl-L-methionine.</text>
        <dbReference type="EC" id="3.4.23.43"/>
    </reaction>
</comment>
<feature type="transmembrane region" description="Helical" evidence="20">
    <location>
        <begin position="302"/>
        <end position="320"/>
    </location>
</feature>
<comment type="subcellular location">
    <subcellularLocation>
        <location evidence="1">Cell inner membrane</location>
        <topology evidence="1">Multi-pass membrane protein</topology>
    </subcellularLocation>
    <subcellularLocation>
        <location evidence="18">Cell membrane</location>
        <topology evidence="18">Multi-pass membrane protein</topology>
    </subcellularLocation>
</comment>
<evidence type="ECO:0000256" key="3">
    <source>
        <dbReference type="ARBA" id="ARBA00022475"/>
    </source>
</evidence>
<evidence type="ECO:0000256" key="2">
    <source>
        <dbReference type="ARBA" id="ARBA00005801"/>
    </source>
</evidence>
<feature type="transmembrane region" description="Helical" evidence="20">
    <location>
        <begin position="205"/>
        <end position="221"/>
    </location>
</feature>
<keyword evidence="3" id="KW-1003">Cell membrane</keyword>
<feature type="transmembrane region" description="Helical" evidence="20">
    <location>
        <begin position="14"/>
        <end position="36"/>
    </location>
</feature>
<evidence type="ECO:0000259" key="22">
    <source>
        <dbReference type="Pfam" id="PF06750"/>
    </source>
</evidence>
<evidence type="ECO:0000256" key="7">
    <source>
        <dbReference type="ARBA" id="ARBA00022679"/>
    </source>
</evidence>
<evidence type="ECO:0000256" key="20">
    <source>
        <dbReference type="SAM" id="Phobius"/>
    </source>
</evidence>
<keyword evidence="13 18" id="KW-0511">Multifunctional enzyme</keyword>
<dbReference type="PRINTS" id="PR00864">
    <property type="entry name" value="PREPILNPTASE"/>
</dbReference>
<dbReference type="GO" id="GO:0004190">
    <property type="term" value="F:aspartic-type endopeptidase activity"/>
    <property type="evidence" value="ECO:0007669"/>
    <property type="project" value="UniProtKB-EC"/>
</dbReference>
<name>A0A450WXV2_9GAMM</name>
<evidence type="ECO:0000256" key="12">
    <source>
        <dbReference type="ARBA" id="ARBA00023136"/>
    </source>
</evidence>
<evidence type="ECO:0000256" key="15">
    <source>
        <dbReference type="ARBA" id="ARBA00067082"/>
    </source>
</evidence>
<dbReference type="GO" id="GO:0032259">
    <property type="term" value="P:methylation"/>
    <property type="evidence" value="ECO:0007669"/>
    <property type="project" value="UniProtKB-KW"/>
</dbReference>
<keyword evidence="7 18" id="KW-0808">Transferase</keyword>
<dbReference type="GO" id="GO:0005886">
    <property type="term" value="C:plasma membrane"/>
    <property type="evidence" value="ECO:0007669"/>
    <property type="project" value="UniProtKB-SubCell"/>
</dbReference>
<dbReference type="Pfam" id="PF06750">
    <property type="entry name" value="A24_N_bact"/>
    <property type="match status" value="1"/>
</dbReference>
<feature type="transmembrane region" description="Helical" evidence="20">
    <location>
        <begin position="266"/>
        <end position="295"/>
    </location>
</feature>
<dbReference type="GO" id="GO:0006465">
    <property type="term" value="P:signal peptide processing"/>
    <property type="evidence" value="ECO:0007669"/>
    <property type="project" value="TreeGrafter"/>
</dbReference>
<dbReference type="InterPro" id="IPR010627">
    <property type="entry name" value="Prepilin_pept_A24_N"/>
</dbReference>
<evidence type="ECO:0000256" key="19">
    <source>
        <dbReference type="SAM" id="MobiDB-lite"/>
    </source>
</evidence>
<keyword evidence="10 18" id="KW-0378">Hydrolase</keyword>
<dbReference type="Gene3D" id="1.20.120.1220">
    <property type="match status" value="1"/>
</dbReference>
<evidence type="ECO:0000256" key="11">
    <source>
        <dbReference type="ARBA" id="ARBA00022989"/>
    </source>
</evidence>
<dbReference type="AlphaFoldDB" id="A0A450WXV2"/>
<evidence type="ECO:0000256" key="6">
    <source>
        <dbReference type="ARBA" id="ARBA00022670"/>
    </source>
</evidence>
<organism evidence="23">
    <name type="scientific">Candidatus Kentrum sp. LPFa</name>
    <dbReference type="NCBI Taxonomy" id="2126335"/>
    <lineage>
        <taxon>Bacteria</taxon>
        <taxon>Pseudomonadati</taxon>
        <taxon>Pseudomonadota</taxon>
        <taxon>Gammaproteobacteria</taxon>
        <taxon>Candidatus Kentrum</taxon>
    </lineage>
</organism>
<evidence type="ECO:0000256" key="9">
    <source>
        <dbReference type="ARBA" id="ARBA00022692"/>
    </source>
</evidence>
<dbReference type="PANTHER" id="PTHR30487">
    <property type="entry name" value="TYPE 4 PREPILIN-LIKE PROTEINS LEADER PEPTIDE-PROCESSING ENZYME"/>
    <property type="match status" value="1"/>
</dbReference>
<reference evidence="23" key="1">
    <citation type="submission" date="2019-02" db="EMBL/GenBank/DDBJ databases">
        <authorList>
            <person name="Gruber-Vodicka R. H."/>
            <person name="Seah K. B. B."/>
        </authorList>
    </citation>
    <scope>NUCLEOTIDE SEQUENCE</scope>
    <source>
        <strain evidence="23">BECK_S313</strain>
    </source>
</reference>
<comment type="function">
    <text evidence="18">Plays an essential role in type IV pili and type II pseudopili formation by proteolytically removing the leader sequence from substrate proteins and subsequently monomethylating the alpha-amino group of the newly exposed N-terminal phenylalanine.</text>
</comment>
<evidence type="ECO:0000256" key="14">
    <source>
        <dbReference type="ARBA" id="ARBA00050401"/>
    </source>
</evidence>
<keyword evidence="4" id="KW-0997">Cell inner membrane</keyword>
<feature type="domain" description="Prepilin type IV endopeptidase peptidase" evidence="21">
    <location>
        <begin position="182"/>
        <end position="291"/>
    </location>
</feature>
<accession>A0A450WXV2</accession>
<dbReference type="InterPro" id="IPR000045">
    <property type="entry name" value="Prepilin_IV_endopep_pep"/>
</dbReference>
<dbReference type="GO" id="GO:0008168">
    <property type="term" value="F:methyltransferase activity"/>
    <property type="evidence" value="ECO:0007669"/>
    <property type="project" value="UniProtKB-KW"/>
</dbReference>
<evidence type="ECO:0000256" key="5">
    <source>
        <dbReference type="ARBA" id="ARBA00022603"/>
    </source>
</evidence>
<sequence length="333" mass="36337">MSLSYYFAAHAPELLIVCTLLGVIVGSFLNVVILRLPVVLERDWRRQYSGSGETRSTGDSARAPESGFSESYQEGGICCESLPSLPKANPVSLTDSSDSRLPSVEEEPFNLLLPRSRCPRCAHTLLAWENIPVLSYLLLRGRCSACHAPISARYPLIELLSGAVAGGVAWQFGFGIHMVGALLFTWTLIALAFIDLDCQQLPDEITLPALWMGLAFNLFGVHASIEDSVIGAIFGYGILWGVYWLFRLSTGKEGMGHGDFKLLAMVGAWLGWQALPATILISSVLGALVGIALLLRGRDRNIPIPFGPYLALAAWIALLWGENITEWYWGILA</sequence>
<evidence type="ECO:0000259" key="21">
    <source>
        <dbReference type="Pfam" id="PF01478"/>
    </source>
</evidence>
<evidence type="ECO:0000256" key="16">
    <source>
        <dbReference type="ARBA" id="ARBA00071870"/>
    </source>
</evidence>
<dbReference type="EC" id="2.1.1.-" evidence="18"/>
<evidence type="ECO:0000256" key="18">
    <source>
        <dbReference type="RuleBase" id="RU003794"/>
    </source>
</evidence>
<dbReference type="PANTHER" id="PTHR30487:SF0">
    <property type="entry name" value="PREPILIN LEADER PEPTIDASE_N-METHYLTRANSFERASE-RELATED"/>
    <property type="match status" value="1"/>
</dbReference>
<protein>
    <recommendedName>
        <fullName evidence="16 18">Prepilin leader peptidase/N-methyltransferase</fullName>
        <ecNumber evidence="18">2.1.1.-</ecNumber>
        <ecNumber evidence="15 18">3.4.23.43</ecNumber>
    </recommendedName>
</protein>
<evidence type="ECO:0000256" key="8">
    <source>
        <dbReference type="ARBA" id="ARBA00022691"/>
    </source>
</evidence>
<keyword evidence="12 20" id="KW-0472">Membrane</keyword>
<keyword evidence="9 18" id="KW-0812">Transmembrane</keyword>
<dbReference type="FunFam" id="1.20.120.1220:FF:000001">
    <property type="entry name" value="Type 4 prepilin-like proteins leader peptide-processing enzyme"/>
    <property type="match status" value="1"/>
</dbReference>
<gene>
    <name evidence="23" type="ORF">BECKLPF1236B_GA0070989_12803</name>
</gene>
<evidence type="ECO:0000313" key="23">
    <source>
        <dbReference type="EMBL" id="VFK21860.1"/>
    </source>
</evidence>
<evidence type="ECO:0000256" key="10">
    <source>
        <dbReference type="ARBA" id="ARBA00022801"/>
    </source>
</evidence>
<feature type="domain" description="Prepilin peptidase A24 N-terminal" evidence="22">
    <location>
        <begin position="20"/>
        <end position="172"/>
    </location>
</feature>
<evidence type="ECO:0000256" key="17">
    <source>
        <dbReference type="RuleBase" id="RU003793"/>
    </source>
</evidence>
<feature type="compositionally biased region" description="Polar residues" evidence="19">
    <location>
        <begin position="49"/>
        <end position="59"/>
    </location>
</feature>
<feature type="region of interest" description="Disordered" evidence="19">
    <location>
        <begin position="49"/>
        <end position="73"/>
    </location>
</feature>